<evidence type="ECO:0000256" key="4">
    <source>
        <dbReference type="ARBA" id="ARBA00022695"/>
    </source>
</evidence>
<dbReference type="Pfam" id="PF13155">
    <property type="entry name" value="Toprim_2"/>
    <property type="match status" value="1"/>
</dbReference>
<comment type="function">
    <text evidence="12 13">RNA polymerase that catalyzes the synthesis of short RNA molecules used as primers for DNA polymerase during DNA replication.</text>
</comment>
<keyword evidence="11 12" id="KW-0804">Transcription</keyword>
<keyword evidence="7 12" id="KW-0863">Zinc-finger</keyword>
<evidence type="ECO:0000313" key="16">
    <source>
        <dbReference type="EMBL" id="VEU58285.1"/>
    </source>
</evidence>
<evidence type="ECO:0000256" key="12">
    <source>
        <dbReference type="HAMAP-Rule" id="MF_00974"/>
    </source>
</evidence>
<dbReference type="EMBL" id="LR214950">
    <property type="protein sequence ID" value="VEU58285.1"/>
    <property type="molecule type" value="Genomic_DNA"/>
</dbReference>
<dbReference type="Gene3D" id="3.90.580.10">
    <property type="entry name" value="Zinc finger, CHC2-type domain"/>
    <property type="match status" value="1"/>
</dbReference>
<dbReference type="GO" id="GO:0005737">
    <property type="term" value="C:cytoplasm"/>
    <property type="evidence" value="ECO:0007669"/>
    <property type="project" value="TreeGrafter"/>
</dbReference>
<sequence>MQNVNKEIIDSVIKNARIVDVVGEFLSLTKKGNNYLGLCPFHSDSSPSFTVNEQKGIYKCFACNEGGNSATFLMKKLGITFYEALEKLANMQGIELNLKQFNKQGYSYNPGDAEIIELLNSINTFYKFELIKSVDPNIKNFLKNRHLDNQIILNKFDIGYAPENQLINKAKEFNYSEEDLVKAGLINPQLYEIFKNRITFGIRNNNGDLVGFSARALAKSENAKYINSPETRLFNKSQILYNYHNAKNKIQQLKEVIIVEGFMDAIACYKSGIENVVAVMGTALTKQHLNVLKNNKIVLFFDNDTAGLKATIRSVELILQEGMEVFVIENNFEKDADEILHHHQNGRDDLINLIFNNRCSAIDFVYRKLQILHNLDVSPEYSNIKLFASGLMRIFANAQSDQIKYLINLVKKDFNYDIEFDFEKKNQIQASNNFSDYKEKDLYIDDPISYDQDQHLGYIPEYVPGEFEPQFHGRINDNWDTEKVINELEDFIVMDNRLTLLIRCLSNDAYLQLFINELQSKEIYEEAFMWDDQLATDELLKQTYKNLLMFCKFKLDANFSPEYENIIHQLFQSVEQLLERKISEFKLNNPNFERIYENIDFFEQTSNLKIKIKNSLSEEVKTVTDLNVLRNHIKNKLNLILKDSIKAFEIKNEKLTQINMNTKFIGKRLYQAISVMKSDEKKGE</sequence>
<accession>A0A449A216</accession>
<dbReference type="GO" id="GO:0003677">
    <property type="term" value="F:DNA binding"/>
    <property type="evidence" value="ECO:0007669"/>
    <property type="project" value="UniProtKB-KW"/>
</dbReference>
<dbReference type="GO" id="GO:0008270">
    <property type="term" value="F:zinc ion binding"/>
    <property type="evidence" value="ECO:0007669"/>
    <property type="project" value="UniProtKB-UniRule"/>
</dbReference>
<dbReference type="Pfam" id="PF01807">
    <property type="entry name" value="Zn_ribbon_DnaG"/>
    <property type="match status" value="1"/>
</dbReference>
<dbReference type="InterPro" id="IPR036977">
    <property type="entry name" value="DNA_primase_Znf_CHC2"/>
</dbReference>
<dbReference type="Gene3D" id="3.40.1360.10">
    <property type="match status" value="1"/>
</dbReference>
<dbReference type="InterPro" id="IPR034151">
    <property type="entry name" value="TOPRIM_DnaG_bac"/>
</dbReference>
<dbReference type="Gene3D" id="3.90.980.10">
    <property type="entry name" value="DNA primase, catalytic core, N-terminal domain"/>
    <property type="match status" value="1"/>
</dbReference>
<dbReference type="RefSeq" id="WP_165001801.1">
    <property type="nucleotide sequence ID" value="NZ_LR214950.1"/>
</dbReference>
<dbReference type="InterPro" id="IPR030846">
    <property type="entry name" value="DnaG_bac"/>
</dbReference>
<evidence type="ECO:0000256" key="8">
    <source>
        <dbReference type="ARBA" id="ARBA00022833"/>
    </source>
</evidence>
<evidence type="ECO:0000256" key="11">
    <source>
        <dbReference type="ARBA" id="ARBA00023163"/>
    </source>
</evidence>
<dbReference type="HAMAP" id="MF_00974">
    <property type="entry name" value="DNA_primase_DnaG"/>
    <property type="match status" value="1"/>
</dbReference>
<keyword evidence="6 12" id="KW-0479">Metal-binding</keyword>
<dbReference type="GO" id="GO:0003899">
    <property type="term" value="F:DNA-directed RNA polymerase activity"/>
    <property type="evidence" value="ECO:0007669"/>
    <property type="project" value="UniProtKB-UniRule"/>
</dbReference>
<protein>
    <recommendedName>
        <fullName evidence="12 13">DNA primase</fullName>
        <ecNumber evidence="12">2.7.7.101</ecNumber>
    </recommendedName>
</protein>
<comment type="similarity">
    <text evidence="12 13">Belongs to the DnaG primase family.</text>
</comment>
<dbReference type="InterPro" id="IPR006295">
    <property type="entry name" value="DNA_primase_DnaG"/>
</dbReference>
<reference evidence="16 17" key="1">
    <citation type="submission" date="2019-01" db="EMBL/GenBank/DDBJ databases">
        <authorList>
            <consortium name="Pathogen Informatics"/>
        </authorList>
    </citation>
    <scope>NUCLEOTIDE SEQUENCE [LARGE SCALE GENOMIC DNA]</scope>
    <source>
        <strain evidence="16 17">NCTC10183</strain>
    </source>
</reference>
<evidence type="ECO:0000313" key="17">
    <source>
        <dbReference type="Proteomes" id="UP000290568"/>
    </source>
</evidence>
<keyword evidence="1 12" id="KW-0240">DNA-directed RNA polymerase</keyword>
<dbReference type="PROSITE" id="PS50880">
    <property type="entry name" value="TOPRIM"/>
    <property type="match status" value="1"/>
</dbReference>
<evidence type="ECO:0000256" key="6">
    <source>
        <dbReference type="ARBA" id="ARBA00022723"/>
    </source>
</evidence>
<proteinExistence type="inferred from homology"/>
<dbReference type="PIRSF" id="PIRSF002811">
    <property type="entry name" value="DnaG"/>
    <property type="match status" value="1"/>
</dbReference>
<evidence type="ECO:0000256" key="3">
    <source>
        <dbReference type="ARBA" id="ARBA00022679"/>
    </source>
</evidence>
<evidence type="ECO:0000256" key="2">
    <source>
        <dbReference type="ARBA" id="ARBA00022515"/>
    </source>
</evidence>
<keyword evidence="4 12" id="KW-0548">Nucleotidyltransferase</keyword>
<evidence type="ECO:0000256" key="9">
    <source>
        <dbReference type="ARBA" id="ARBA00022842"/>
    </source>
</evidence>
<dbReference type="InterPro" id="IPR006171">
    <property type="entry name" value="TOPRIM_dom"/>
</dbReference>
<evidence type="ECO:0000256" key="14">
    <source>
        <dbReference type="PIRSR" id="PIRSR002811-1"/>
    </source>
</evidence>
<dbReference type="PANTHER" id="PTHR30313:SF2">
    <property type="entry name" value="DNA PRIMASE"/>
    <property type="match status" value="1"/>
</dbReference>
<dbReference type="SMART" id="SM00493">
    <property type="entry name" value="TOPRIM"/>
    <property type="match status" value="1"/>
</dbReference>
<feature type="domain" description="Toprim" evidence="15">
    <location>
        <begin position="254"/>
        <end position="333"/>
    </location>
</feature>
<dbReference type="InterPro" id="IPR013264">
    <property type="entry name" value="DNAG_N"/>
</dbReference>
<organism evidence="16 17">
    <name type="scientific">Mycoplasmopsis gallinacea</name>
    <dbReference type="NCBI Taxonomy" id="29556"/>
    <lineage>
        <taxon>Bacteria</taxon>
        <taxon>Bacillati</taxon>
        <taxon>Mycoplasmatota</taxon>
        <taxon>Mycoplasmoidales</taxon>
        <taxon>Metamycoplasmataceae</taxon>
        <taxon>Mycoplasmopsis</taxon>
    </lineage>
</organism>
<dbReference type="NCBIfam" id="TIGR01391">
    <property type="entry name" value="dnaG"/>
    <property type="match status" value="1"/>
</dbReference>
<evidence type="ECO:0000256" key="5">
    <source>
        <dbReference type="ARBA" id="ARBA00022705"/>
    </source>
</evidence>
<keyword evidence="5 12" id="KW-0235">DNA replication</keyword>
<evidence type="ECO:0000256" key="7">
    <source>
        <dbReference type="ARBA" id="ARBA00022771"/>
    </source>
</evidence>
<gene>
    <name evidence="12 16" type="primary">dnaG</name>
    <name evidence="16" type="ORF">NCTC10183_00041</name>
</gene>
<comment type="cofactor">
    <cofactor evidence="12 13 14">
        <name>Zn(2+)</name>
        <dbReference type="ChEBI" id="CHEBI:29105"/>
    </cofactor>
    <text evidence="12 13 14">Binds 1 zinc ion per monomer.</text>
</comment>
<dbReference type="CDD" id="cd03364">
    <property type="entry name" value="TOPRIM_DnaG_primases"/>
    <property type="match status" value="1"/>
</dbReference>
<feature type="zinc finger region" description="CHC2-type" evidence="12 14">
    <location>
        <begin position="39"/>
        <end position="63"/>
    </location>
</feature>
<dbReference type="FunFam" id="3.90.580.10:FF:000001">
    <property type="entry name" value="DNA primase"/>
    <property type="match status" value="1"/>
</dbReference>
<dbReference type="SMART" id="SM00400">
    <property type="entry name" value="ZnF_CHCC"/>
    <property type="match status" value="1"/>
</dbReference>
<dbReference type="PANTHER" id="PTHR30313">
    <property type="entry name" value="DNA PRIMASE"/>
    <property type="match status" value="1"/>
</dbReference>
<keyword evidence="2 12" id="KW-0639">Primosome</keyword>
<dbReference type="Pfam" id="PF08275">
    <property type="entry name" value="DNAG_N"/>
    <property type="match status" value="1"/>
</dbReference>
<name>A0A449A216_9BACT</name>
<dbReference type="InterPro" id="IPR002694">
    <property type="entry name" value="Znf_CHC2"/>
</dbReference>
<dbReference type="SUPFAM" id="SSF56731">
    <property type="entry name" value="DNA primase core"/>
    <property type="match status" value="1"/>
</dbReference>
<comment type="catalytic activity">
    <reaction evidence="12">
        <text>ssDNA + n NTP = ssDNA/pppN(pN)n-1 hybrid + (n-1) diphosphate.</text>
        <dbReference type="EC" id="2.7.7.101"/>
    </reaction>
</comment>
<comment type="subunit">
    <text evidence="12">Monomer. Interacts with DnaB.</text>
</comment>
<dbReference type="GO" id="GO:0006269">
    <property type="term" value="P:DNA replication, synthesis of primer"/>
    <property type="evidence" value="ECO:0007669"/>
    <property type="project" value="UniProtKB-UniRule"/>
</dbReference>
<dbReference type="EC" id="2.7.7.101" evidence="12"/>
<keyword evidence="3 12" id="KW-0808">Transferase</keyword>
<keyword evidence="17" id="KW-1185">Reference proteome</keyword>
<dbReference type="GO" id="GO:1990077">
    <property type="term" value="C:primosome complex"/>
    <property type="evidence" value="ECO:0007669"/>
    <property type="project" value="UniProtKB-KW"/>
</dbReference>
<comment type="domain">
    <text evidence="12">Contains an N-terminal zinc-binding domain, a central core domain that contains the primase activity, and a C-terminal DnaB-binding domain.</text>
</comment>
<dbReference type="AlphaFoldDB" id="A0A449A216"/>
<dbReference type="Proteomes" id="UP000290568">
    <property type="component" value="Chromosome"/>
</dbReference>
<evidence type="ECO:0000256" key="1">
    <source>
        <dbReference type="ARBA" id="ARBA00022478"/>
    </source>
</evidence>
<keyword evidence="8 12" id="KW-0862">Zinc</keyword>
<evidence type="ECO:0000256" key="10">
    <source>
        <dbReference type="ARBA" id="ARBA00023125"/>
    </source>
</evidence>
<dbReference type="InterPro" id="IPR050219">
    <property type="entry name" value="DnaG_primase"/>
</dbReference>
<keyword evidence="9" id="KW-0460">Magnesium</keyword>
<dbReference type="InterPro" id="IPR037068">
    <property type="entry name" value="DNA_primase_core_N_sf"/>
</dbReference>
<dbReference type="GO" id="GO:0000428">
    <property type="term" value="C:DNA-directed RNA polymerase complex"/>
    <property type="evidence" value="ECO:0007669"/>
    <property type="project" value="UniProtKB-KW"/>
</dbReference>
<dbReference type="SUPFAM" id="SSF57783">
    <property type="entry name" value="Zinc beta-ribbon"/>
    <property type="match status" value="1"/>
</dbReference>
<keyword evidence="10 12" id="KW-0238">DNA-binding</keyword>
<evidence type="ECO:0000259" key="15">
    <source>
        <dbReference type="PROSITE" id="PS50880"/>
    </source>
</evidence>
<evidence type="ECO:0000256" key="13">
    <source>
        <dbReference type="PIRNR" id="PIRNR002811"/>
    </source>
</evidence>